<gene>
    <name evidence="2" type="ORF">AVDCRST_MAG20-2248</name>
</gene>
<feature type="compositionally biased region" description="Basic residues" evidence="1">
    <location>
        <begin position="349"/>
        <end position="372"/>
    </location>
</feature>
<dbReference type="EMBL" id="CADCSY010000092">
    <property type="protein sequence ID" value="CAA9248808.1"/>
    <property type="molecule type" value="Genomic_DNA"/>
</dbReference>
<protein>
    <submittedName>
        <fullName evidence="2">Long-chain-fatty-acid--CoA ligase</fullName>
        <ecNumber evidence="2">6.2.1.3</ecNumber>
    </submittedName>
</protein>
<feature type="compositionally biased region" description="Basic residues" evidence="1">
    <location>
        <begin position="9"/>
        <end position="26"/>
    </location>
</feature>
<feature type="compositionally biased region" description="Basic and acidic residues" evidence="1">
    <location>
        <begin position="373"/>
        <end position="388"/>
    </location>
</feature>
<feature type="compositionally biased region" description="Basic residues" evidence="1">
    <location>
        <begin position="398"/>
        <end position="435"/>
    </location>
</feature>
<feature type="compositionally biased region" description="Basic and acidic residues" evidence="1">
    <location>
        <begin position="38"/>
        <end position="52"/>
    </location>
</feature>
<dbReference type="GO" id="GO:0004467">
    <property type="term" value="F:long-chain fatty acid-CoA ligase activity"/>
    <property type="evidence" value="ECO:0007669"/>
    <property type="project" value="UniProtKB-EC"/>
</dbReference>
<feature type="compositionally biased region" description="Basic and acidic residues" evidence="1">
    <location>
        <begin position="321"/>
        <end position="337"/>
    </location>
</feature>
<feature type="compositionally biased region" description="Basic and acidic residues" evidence="1">
    <location>
        <begin position="235"/>
        <end position="248"/>
    </location>
</feature>
<feature type="compositionally biased region" description="Low complexity" evidence="1">
    <location>
        <begin position="461"/>
        <end position="475"/>
    </location>
</feature>
<name>A0A6J4IDE5_9ACTN</name>
<reference evidence="2" key="1">
    <citation type="submission" date="2020-02" db="EMBL/GenBank/DDBJ databases">
        <authorList>
            <person name="Meier V. D."/>
        </authorList>
    </citation>
    <scope>NUCLEOTIDE SEQUENCE</scope>
    <source>
        <strain evidence="2">AVDCRST_MAG20</strain>
    </source>
</reference>
<feature type="compositionally biased region" description="Low complexity" evidence="1">
    <location>
        <begin position="249"/>
        <end position="262"/>
    </location>
</feature>
<feature type="non-terminal residue" evidence="2">
    <location>
        <position position="1"/>
    </location>
</feature>
<sequence length="481" mass="53097">PGPGARPPPAHRARRAAGRPHRHRHPQLPGVGHRLLGCRRDGGGGRPAERMVDGAGARLRAGRLGRRGARGRRRAARAHRAAPRGHGRAGDDRGAHRPWRGPMGGRRRGRGAPAPRGRDRPRGRRHHHVHVGHHRPAQGRGGHAQELRRLPHERGVPDGRRDVGLGRCGPHACDAAHLPALPRGRPPVLPPAVHRQRRQARPDVQVGCRRGGRARRAGAGDDRRRCAHDGVPAARDGRREGRDHEQPGRHLLGGHARAAGAGEADRRPGPGARQRLRPHRDVGGRGRQPRPGVRRQAGQRRPAHRTGDRRAHRRRRRRAGRDRGCRRDLAEGAHDRAWLLQPARGDGRRLHRRLVPHRRPGPARRRGLPLRRRPPEGRRDPRRGERLRGGGRGGALRAPRRHRGRDHRRAARPARRGGGRRPPRPGRRHDHRGRGARLGGPAPGRLQGPEPGLDHRPGAPPQRQRQGAQARAQGDADGGVV</sequence>
<feature type="compositionally biased region" description="Basic residues" evidence="1">
    <location>
        <begin position="119"/>
        <end position="137"/>
    </location>
</feature>
<evidence type="ECO:0000313" key="2">
    <source>
        <dbReference type="EMBL" id="CAA9248808.1"/>
    </source>
</evidence>
<feature type="compositionally biased region" description="Basic residues" evidence="1">
    <location>
        <begin position="60"/>
        <end position="87"/>
    </location>
</feature>
<feature type="compositionally biased region" description="Basic and acidic residues" evidence="1">
    <location>
        <begin position="143"/>
        <end position="163"/>
    </location>
</feature>
<organism evidence="2">
    <name type="scientific">uncultured Acidimicrobiales bacterium</name>
    <dbReference type="NCBI Taxonomy" id="310071"/>
    <lineage>
        <taxon>Bacteria</taxon>
        <taxon>Bacillati</taxon>
        <taxon>Actinomycetota</taxon>
        <taxon>Acidimicrobiia</taxon>
        <taxon>Acidimicrobiales</taxon>
        <taxon>environmental samples</taxon>
    </lineage>
</organism>
<feature type="region of interest" description="Disordered" evidence="1">
    <location>
        <begin position="1"/>
        <end position="163"/>
    </location>
</feature>
<feature type="non-terminal residue" evidence="2">
    <location>
        <position position="481"/>
    </location>
</feature>
<feature type="region of interest" description="Disordered" evidence="1">
    <location>
        <begin position="176"/>
        <end position="481"/>
    </location>
</feature>
<accession>A0A6J4IDE5</accession>
<proteinExistence type="predicted"/>
<feature type="compositionally biased region" description="Basic and acidic residues" evidence="1">
    <location>
        <begin position="218"/>
        <end position="228"/>
    </location>
</feature>
<dbReference type="AlphaFoldDB" id="A0A6J4IDE5"/>
<evidence type="ECO:0000256" key="1">
    <source>
        <dbReference type="SAM" id="MobiDB-lite"/>
    </source>
</evidence>
<dbReference type="EC" id="6.2.1.3" evidence="2"/>
<feature type="compositionally biased region" description="Basic residues" evidence="1">
    <location>
        <begin position="310"/>
        <end position="320"/>
    </location>
</feature>
<keyword evidence="2" id="KW-0436">Ligase</keyword>